<feature type="transmembrane region" description="Helical" evidence="1">
    <location>
        <begin position="232"/>
        <end position="260"/>
    </location>
</feature>
<feature type="transmembrane region" description="Helical" evidence="1">
    <location>
        <begin position="150"/>
        <end position="171"/>
    </location>
</feature>
<feature type="transmembrane region" description="Helical" evidence="1">
    <location>
        <begin position="206"/>
        <end position="225"/>
    </location>
</feature>
<dbReference type="PANTHER" id="PTHR38454:SF1">
    <property type="entry name" value="INTEGRAL MEMBRANE PROTEIN"/>
    <property type="match status" value="1"/>
</dbReference>
<sequence length="910" mass="101842">MIDFASYTTGIRYLTMSTGSNERGMIHTLKKADAKQFVAWLAKVRQCKWFRYRGWLYALSGMLTFLMLCVVCYVNHIAPFHDGTYSLAVQDADFQYLDFFAYYKDLLAGKASLGYDFSKGLGGGMIAVFAYYLCSPLNVLVVFFQKSQLAVFYDVLVIIKLCLAAIFMSIFLDLRFERKLSRLYILILSVSYAFMQYNMLQARNVMWLDGMYMLPLLMLGVYRVVRKQDGRLLAVMVFLTIVCNWYTAAIDGLFLCLWGIAEVGFYYQDFASKGTWLNIGKDILRFCVSGLIGIGCSSFLLVPAFLKMRGGRGTIDRSFLTNAFFGNPLNDARGLLYYHHQSYLGQSSLYAGVFVVIGFVAFFLSKTIVLREKLLIALVFGVLELSFHWQPLYFLFSLLKDASSYWYRYSYLAVAVAVFAMAMFCLHVGEGENRAVIFRSIAVSSLILFIVTLNSDSDTKNMMMFVLAMVIVGSLLSLTVVNSNRPAVRSVCAVVLVCACAGDLAYSAHADFRMETLQTAHFHSYVEQTQQQIEAIQYADGGYYRINQTSNREMAEGNLTANMNEGLAYNYNPISVYTSDPDEGQRNFLDKVGYRKNGDNFNVVNDSILGADSLLGVKYVLSQYPIEGLEQLDIPKADGKAVYRNPYALPLAFYGNDAPTEEMSAENEFEYQNALFSQLMGEKTELYVPVASARSQENGKTIYALSGYDASSPLYGVVHNVPAASTITMADGTVRKYSQWLAPGVVFIPHHGNTTTLTLSMDGGGEVPQQDGALFYALDLQELHRFSSRLTSKTPTINSFNDGYVRLTAEGEGSRNEVITTIPYDAEWIITVNGKQVQPHVVAGAFVGIPLEDGRNDITMQYHIRGAVPGAVITLLSIITACLLLVVRRRAHNRRNINWARTLVSTERNN</sequence>
<keyword evidence="1" id="KW-1133">Transmembrane helix</keyword>
<keyword evidence="1" id="KW-0472">Membrane</keyword>
<feature type="transmembrane region" description="Helical" evidence="1">
    <location>
        <begin position="866"/>
        <end position="887"/>
    </location>
</feature>
<feature type="transmembrane region" description="Helical" evidence="1">
    <location>
        <begin position="183"/>
        <end position="200"/>
    </location>
</feature>
<feature type="transmembrane region" description="Helical" evidence="1">
    <location>
        <begin position="120"/>
        <end position="144"/>
    </location>
</feature>
<feature type="transmembrane region" description="Helical" evidence="1">
    <location>
        <begin position="462"/>
        <end position="481"/>
    </location>
</feature>
<dbReference type="Proteomes" id="UP000711736">
    <property type="component" value="Unassembled WGS sequence"/>
</dbReference>
<evidence type="ECO:0000256" key="1">
    <source>
        <dbReference type="SAM" id="Phobius"/>
    </source>
</evidence>
<feature type="transmembrane region" description="Helical" evidence="1">
    <location>
        <begin position="283"/>
        <end position="306"/>
    </location>
</feature>
<dbReference type="EMBL" id="JAFEJU010000007">
    <property type="protein sequence ID" value="MBT1175644.1"/>
    <property type="molecule type" value="Genomic_DNA"/>
</dbReference>
<dbReference type="PANTHER" id="PTHR38454">
    <property type="entry name" value="INTEGRAL MEMBRANE PROTEIN-RELATED"/>
    <property type="match status" value="1"/>
</dbReference>
<protein>
    <submittedName>
        <fullName evidence="2">YfhO family protein</fullName>
    </submittedName>
</protein>
<keyword evidence="3" id="KW-1185">Reference proteome</keyword>
<accession>A0ABS5UX05</accession>
<evidence type="ECO:0000313" key="2">
    <source>
        <dbReference type="EMBL" id="MBT1175644.1"/>
    </source>
</evidence>
<name>A0ABS5UX05_9BIFI</name>
<feature type="transmembrane region" description="Helical" evidence="1">
    <location>
        <begin position="435"/>
        <end position="455"/>
    </location>
</feature>
<gene>
    <name evidence="2" type="ORF">JS530_09070</name>
</gene>
<dbReference type="RefSeq" id="WP_214376841.1">
    <property type="nucleotide sequence ID" value="NZ_JAFEJU010000007.1"/>
</dbReference>
<feature type="transmembrane region" description="Helical" evidence="1">
    <location>
        <begin position="55"/>
        <end position="74"/>
    </location>
</feature>
<feature type="transmembrane region" description="Helical" evidence="1">
    <location>
        <begin position="411"/>
        <end position="429"/>
    </location>
</feature>
<proteinExistence type="predicted"/>
<feature type="transmembrane region" description="Helical" evidence="1">
    <location>
        <begin position="349"/>
        <end position="369"/>
    </location>
</feature>
<comment type="caution">
    <text evidence="2">The sequence shown here is derived from an EMBL/GenBank/DDBJ whole genome shotgun (WGS) entry which is preliminary data.</text>
</comment>
<dbReference type="InterPro" id="IPR018580">
    <property type="entry name" value="Uncharacterised_YfhO"/>
</dbReference>
<dbReference type="Pfam" id="PF09586">
    <property type="entry name" value="YfhO"/>
    <property type="match status" value="1"/>
</dbReference>
<organism evidence="2 3">
    <name type="scientific">Bifidobacterium colobi</name>
    <dbReference type="NCBI Taxonomy" id="2809026"/>
    <lineage>
        <taxon>Bacteria</taxon>
        <taxon>Bacillati</taxon>
        <taxon>Actinomycetota</taxon>
        <taxon>Actinomycetes</taxon>
        <taxon>Bifidobacteriales</taxon>
        <taxon>Bifidobacteriaceae</taxon>
        <taxon>Bifidobacterium</taxon>
    </lineage>
</organism>
<reference evidence="2 3" key="1">
    <citation type="journal article" date="2021" name="Environ. Microbiol.">
        <title>Genetic insights into the dark matter of the mammalian gut microbiota through targeted genome reconstruction.</title>
        <authorList>
            <person name="Lugli G.A."/>
            <person name="Alessandri G."/>
            <person name="Milani C."/>
            <person name="Viappiani A."/>
            <person name="Fontana F."/>
            <person name="Tarracchini C."/>
            <person name="Mancabelli L."/>
            <person name="Argentini C."/>
            <person name="Ruiz L."/>
            <person name="Margolles A."/>
            <person name="van Sinderen D."/>
            <person name="Turroni F."/>
            <person name="Ventura M."/>
        </authorList>
    </citation>
    <scope>NUCLEOTIDE SEQUENCE [LARGE SCALE GENOMIC DNA]</scope>
    <source>
        <strain evidence="2 3">LC6</strain>
    </source>
</reference>
<evidence type="ECO:0000313" key="3">
    <source>
        <dbReference type="Proteomes" id="UP000711736"/>
    </source>
</evidence>
<keyword evidence="1" id="KW-0812">Transmembrane</keyword>
<feature type="transmembrane region" description="Helical" evidence="1">
    <location>
        <begin position="375"/>
        <end position="399"/>
    </location>
</feature>